<dbReference type="InterPro" id="IPR014004">
    <property type="entry name" value="Transpt-assoc_nodulatn_dom_bac"/>
</dbReference>
<accession>A0A177MAG9</accession>
<organism evidence="8 9">
    <name type="scientific">Methylomonas methanica</name>
    <dbReference type="NCBI Taxonomy" id="421"/>
    <lineage>
        <taxon>Bacteria</taxon>
        <taxon>Pseudomonadati</taxon>
        <taxon>Pseudomonadota</taxon>
        <taxon>Gammaproteobacteria</taxon>
        <taxon>Methylococcales</taxon>
        <taxon>Methylococcaceae</taxon>
        <taxon>Methylomonas</taxon>
    </lineage>
</organism>
<evidence type="ECO:0000313" key="8">
    <source>
        <dbReference type="EMBL" id="OAI01990.1"/>
    </source>
</evidence>
<feature type="chain" id="PRO_5008067806" description="Osmotically-inducible protein Y" evidence="6">
    <location>
        <begin position="21"/>
        <end position="104"/>
    </location>
</feature>
<evidence type="ECO:0000313" key="9">
    <source>
        <dbReference type="Proteomes" id="UP000077763"/>
    </source>
</evidence>
<dbReference type="PROSITE" id="PS50914">
    <property type="entry name" value="BON"/>
    <property type="match status" value="1"/>
</dbReference>
<dbReference type="EMBL" id="LUUH01000065">
    <property type="protein sequence ID" value="OAI01990.1"/>
    <property type="molecule type" value="Genomic_DNA"/>
</dbReference>
<dbReference type="Pfam" id="PF04972">
    <property type="entry name" value="BON"/>
    <property type="match status" value="1"/>
</dbReference>
<keyword evidence="4" id="KW-0574">Periplasm</keyword>
<dbReference type="RefSeq" id="WP_064037451.1">
    <property type="nucleotide sequence ID" value="NZ_LUUH01000065.1"/>
</dbReference>
<dbReference type="GO" id="GO:0042597">
    <property type="term" value="C:periplasmic space"/>
    <property type="evidence" value="ECO:0007669"/>
    <property type="project" value="UniProtKB-SubCell"/>
</dbReference>
<keyword evidence="3" id="KW-0677">Repeat</keyword>
<keyword evidence="2 6" id="KW-0732">Signal</keyword>
<proteinExistence type="predicted"/>
<dbReference type="InterPro" id="IPR051686">
    <property type="entry name" value="Lipoprotein_DolP"/>
</dbReference>
<evidence type="ECO:0000256" key="4">
    <source>
        <dbReference type="ARBA" id="ARBA00022764"/>
    </source>
</evidence>
<dbReference type="SMART" id="SM00749">
    <property type="entry name" value="BON"/>
    <property type="match status" value="1"/>
</dbReference>
<dbReference type="PROSITE" id="PS51257">
    <property type="entry name" value="PROKAR_LIPOPROTEIN"/>
    <property type="match status" value="1"/>
</dbReference>
<feature type="domain" description="BON" evidence="7">
    <location>
        <begin position="37"/>
        <end position="104"/>
    </location>
</feature>
<dbReference type="FunFam" id="3.30.1340.30:FF:000001">
    <property type="entry name" value="Molecular chaperone OsmY"/>
    <property type="match status" value="1"/>
</dbReference>
<evidence type="ECO:0000259" key="7">
    <source>
        <dbReference type="PROSITE" id="PS50914"/>
    </source>
</evidence>
<evidence type="ECO:0000256" key="1">
    <source>
        <dbReference type="ARBA" id="ARBA00004418"/>
    </source>
</evidence>
<evidence type="ECO:0000256" key="6">
    <source>
        <dbReference type="SAM" id="SignalP"/>
    </source>
</evidence>
<name>A0A177MAG9_METMH</name>
<dbReference type="PANTHER" id="PTHR34606">
    <property type="entry name" value="BON DOMAIN-CONTAINING PROTEIN"/>
    <property type="match status" value="1"/>
</dbReference>
<evidence type="ECO:0000256" key="2">
    <source>
        <dbReference type="ARBA" id="ARBA00022729"/>
    </source>
</evidence>
<reference evidence="8 9" key="1">
    <citation type="submission" date="2016-03" db="EMBL/GenBank/DDBJ databases">
        <authorList>
            <person name="Ploux O."/>
        </authorList>
    </citation>
    <scope>NUCLEOTIDE SEQUENCE [LARGE SCALE GENOMIC DNA]</scope>
    <source>
        <strain evidence="8 9">R-45371</strain>
    </source>
</reference>
<dbReference type="Gene3D" id="3.30.1340.30">
    <property type="match status" value="1"/>
</dbReference>
<evidence type="ECO:0000256" key="3">
    <source>
        <dbReference type="ARBA" id="ARBA00022737"/>
    </source>
</evidence>
<dbReference type="Proteomes" id="UP000077763">
    <property type="component" value="Unassembled WGS sequence"/>
</dbReference>
<dbReference type="PANTHER" id="PTHR34606:SF16">
    <property type="entry name" value="BON DOMAIN-CONTAINING PROTEIN"/>
    <property type="match status" value="1"/>
</dbReference>
<evidence type="ECO:0000256" key="5">
    <source>
        <dbReference type="ARBA" id="ARBA00070588"/>
    </source>
</evidence>
<dbReference type="InterPro" id="IPR007055">
    <property type="entry name" value="BON_dom"/>
</dbReference>
<gene>
    <name evidence="8" type="ORF">A1353_17800</name>
</gene>
<comment type="caution">
    <text evidence="8">The sequence shown here is derived from an EMBL/GenBank/DDBJ whole genome shotgun (WGS) entry which is preliminary data.</text>
</comment>
<feature type="signal peptide" evidence="6">
    <location>
        <begin position="1"/>
        <end position="20"/>
    </location>
</feature>
<comment type="subcellular location">
    <subcellularLocation>
        <location evidence="1">Periplasm</location>
    </subcellularLocation>
</comment>
<sequence>MKNLSRLLSALIVALTLLTAAGCASTHKHEGTGEYVDDSVITTKVKAMLFDEPNLRSGQINVETFKGVVQLSGFVGTQADINRAVEIARTVKGVESVKNDMRLK</sequence>
<dbReference type="AlphaFoldDB" id="A0A177MAG9"/>
<protein>
    <recommendedName>
        <fullName evidence="5">Osmotically-inducible protein Y</fullName>
    </recommendedName>
</protein>